<organism evidence="1 2">
    <name type="scientific">Arenivirga flava</name>
    <dbReference type="NCBI Taxonomy" id="1930060"/>
    <lineage>
        <taxon>Bacteria</taxon>
        <taxon>Bacillati</taxon>
        <taxon>Actinomycetota</taxon>
        <taxon>Actinomycetes</taxon>
        <taxon>Micrococcales</taxon>
        <taxon>Microbacteriaceae</taxon>
        <taxon>Arenivirga</taxon>
    </lineage>
</organism>
<gene>
    <name evidence="1" type="ORF">GCM10025874_03050</name>
</gene>
<dbReference type="RefSeq" id="WP_284229318.1">
    <property type="nucleotide sequence ID" value="NZ_BSUL01000001.1"/>
</dbReference>
<keyword evidence="2" id="KW-1185">Reference proteome</keyword>
<comment type="caution">
    <text evidence="1">The sequence shown here is derived from an EMBL/GenBank/DDBJ whole genome shotgun (WGS) entry which is preliminary data.</text>
</comment>
<name>A0AA37UNX1_9MICO</name>
<accession>A0AA37UNX1</accession>
<reference evidence="1 2" key="1">
    <citation type="journal article" date="2014" name="Int. J. Syst. Evol. Microbiol.">
        <title>Complete genome sequence of Corynebacterium casei LMG S-19264T (=DSM 44701T), isolated from a smear-ripened cheese.</title>
        <authorList>
            <consortium name="US DOE Joint Genome Institute (JGI-PGF)"/>
            <person name="Walter F."/>
            <person name="Albersmeier A."/>
            <person name="Kalinowski J."/>
            <person name="Ruckert C."/>
        </authorList>
    </citation>
    <scope>NUCLEOTIDE SEQUENCE [LARGE SCALE GENOMIC DNA]</scope>
    <source>
        <strain evidence="1 2">NBRC 112289</strain>
    </source>
</reference>
<proteinExistence type="predicted"/>
<sequence>MTDTTTPAASKYAGLRIHFKRAITVNLGTTLASGSEVFQRGNELTLTADIIAASRDRNGDSWIIRELDKGAQSSTIGTGPWPEDVLPWRVGSADWADAREKARIEAHKHPTEAEVAEALAAVRRRFGPSAPTSRTLRTEAS</sequence>
<evidence type="ECO:0000313" key="1">
    <source>
        <dbReference type="EMBL" id="GMA27052.1"/>
    </source>
</evidence>
<protein>
    <submittedName>
        <fullName evidence="1">Uncharacterized protein</fullName>
    </submittedName>
</protein>
<dbReference type="Proteomes" id="UP001157160">
    <property type="component" value="Unassembled WGS sequence"/>
</dbReference>
<evidence type="ECO:0000313" key="2">
    <source>
        <dbReference type="Proteomes" id="UP001157160"/>
    </source>
</evidence>
<dbReference type="AlphaFoldDB" id="A0AA37UNX1"/>
<dbReference type="EMBL" id="BSUL01000001">
    <property type="protein sequence ID" value="GMA27052.1"/>
    <property type="molecule type" value="Genomic_DNA"/>
</dbReference>